<dbReference type="InterPro" id="IPR013087">
    <property type="entry name" value="Znf_C2H2_type"/>
</dbReference>
<evidence type="ECO:0000256" key="8">
    <source>
        <dbReference type="SAM" id="MobiDB-lite"/>
    </source>
</evidence>
<keyword evidence="3" id="KW-0677">Repeat</keyword>
<evidence type="ECO:0000256" key="1">
    <source>
        <dbReference type="ARBA" id="ARBA00004123"/>
    </source>
</evidence>
<evidence type="ECO:0000256" key="4">
    <source>
        <dbReference type="ARBA" id="ARBA00022771"/>
    </source>
</evidence>
<evidence type="ECO:0000256" key="6">
    <source>
        <dbReference type="ARBA" id="ARBA00023242"/>
    </source>
</evidence>
<feature type="domain" description="C2H2-type" evidence="9">
    <location>
        <begin position="44"/>
        <end position="73"/>
    </location>
</feature>
<feature type="compositionally biased region" description="Acidic residues" evidence="8">
    <location>
        <begin position="114"/>
        <end position="124"/>
    </location>
</feature>
<organism evidence="10 11">
    <name type="scientific">Neogobius melanostomus</name>
    <name type="common">round goby</name>
    <dbReference type="NCBI Taxonomy" id="47308"/>
    <lineage>
        <taxon>Eukaryota</taxon>
        <taxon>Metazoa</taxon>
        <taxon>Chordata</taxon>
        <taxon>Craniata</taxon>
        <taxon>Vertebrata</taxon>
        <taxon>Euteleostomi</taxon>
        <taxon>Actinopterygii</taxon>
        <taxon>Neopterygii</taxon>
        <taxon>Teleostei</taxon>
        <taxon>Neoteleostei</taxon>
        <taxon>Acanthomorphata</taxon>
        <taxon>Gobiaria</taxon>
        <taxon>Gobiiformes</taxon>
        <taxon>Gobioidei</taxon>
        <taxon>Gobiidae</taxon>
        <taxon>Benthophilinae</taxon>
        <taxon>Neogobiini</taxon>
        <taxon>Neogobius</taxon>
    </lineage>
</organism>
<dbReference type="PROSITE" id="PS50157">
    <property type="entry name" value="ZINC_FINGER_C2H2_2"/>
    <property type="match status" value="3"/>
</dbReference>
<evidence type="ECO:0000313" key="10">
    <source>
        <dbReference type="Ensembl" id="ENSNMLP00000029898.1"/>
    </source>
</evidence>
<dbReference type="AlphaFoldDB" id="A0A8C6U6B7"/>
<dbReference type="GO" id="GO:0005634">
    <property type="term" value="C:nucleus"/>
    <property type="evidence" value="ECO:0007669"/>
    <property type="project" value="UniProtKB-SubCell"/>
</dbReference>
<dbReference type="GO" id="GO:0008270">
    <property type="term" value="F:zinc ion binding"/>
    <property type="evidence" value="ECO:0007669"/>
    <property type="project" value="UniProtKB-KW"/>
</dbReference>
<dbReference type="Ensembl" id="ENSNMLT00000033347.1">
    <property type="protein sequence ID" value="ENSNMLP00000029898.1"/>
    <property type="gene ID" value="ENSNMLG00000018914.1"/>
</dbReference>
<dbReference type="Gene3D" id="3.30.160.60">
    <property type="entry name" value="Classic Zinc Finger"/>
    <property type="match status" value="2"/>
</dbReference>
<dbReference type="GO" id="GO:0000981">
    <property type="term" value="F:DNA-binding transcription factor activity, RNA polymerase II-specific"/>
    <property type="evidence" value="ECO:0007669"/>
    <property type="project" value="TreeGrafter"/>
</dbReference>
<dbReference type="Pfam" id="PF00096">
    <property type="entry name" value="zf-C2H2"/>
    <property type="match status" value="3"/>
</dbReference>
<evidence type="ECO:0000259" key="9">
    <source>
        <dbReference type="PROSITE" id="PS50157"/>
    </source>
</evidence>
<dbReference type="Proteomes" id="UP000694523">
    <property type="component" value="Unplaced"/>
</dbReference>
<feature type="region of interest" description="Disordered" evidence="8">
    <location>
        <begin position="95"/>
        <end position="124"/>
    </location>
</feature>
<dbReference type="FunFam" id="3.30.160.60:FF:000688">
    <property type="entry name" value="zinc finger protein 197 isoform X1"/>
    <property type="match status" value="1"/>
</dbReference>
<keyword evidence="6" id="KW-0539">Nucleus</keyword>
<dbReference type="FunFam" id="3.30.160.60:FF:000478">
    <property type="entry name" value="Zinc finger protein 133"/>
    <property type="match status" value="1"/>
</dbReference>
<dbReference type="SMART" id="SM00355">
    <property type="entry name" value="ZnF_C2H2"/>
    <property type="match status" value="3"/>
</dbReference>
<keyword evidence="11" id="KW-1185">Reference proteome</keyword>
<feature type="domain" description="C2H2-type" evidence="9">
    <location>
        <begin position="72"/>
        <end position="95"/>
    </location>
</feature>
<dbReference type="InterPro" id="IPR036236">
    <property type="entry name" value="Znf_C2H2_sf"/>
</dbReference>
<dbReference type="SUPFAM" id="SSF57667">
    <property type="entry name" value="beta-beta-alpha zinc fingers"/>
    <property type="match status" value="2"/>
</dbReference>
<keyword evidence="5" id="KW-0862">Zinc</keyword>
<accession>A0A8C6U6B7</accession>
<evidence type="ECO:0000256" key="2">
    <source>
        <dbReference type="ARBA" id="ARBA00022723"/>
    </source>
</evidence>
<proteinExistence type="predicted"/>
<reference evidence="10" key="2">
    <citation type="submission" date="2025-09" db="UniProtKB">
        <authorList>
            <consortium name="Ensembl"/>
        </authorList>
    </citation>
    <scope>IDENTIFICATION</scope>
</reference>
<keyword evidence="2" id="KW-0479">Metal-binding</keyword>
<evidence type="ECO:0000256" key="3">
    <source>
        <dbReference type="ARBA" id="ARBA00022737"/>
    </source>
</evidence>
<reference evidence="10" key="1">
    <citation type="submission" date="2025-08" db="UniProtKB">
        <authorList>
            <consortium name="Ensembl"/>
        </authorList>
    </citation>
    <scope>IDENTIFICATION</scope>
</reference>
<dbReference type="PROSITE" id="PS00028">
    <property type="entry name" value="ZINC_FINGER_C2H2_1"/>
    <property type="match status" value="3"/>
</dbReference>
<evidence type="ECO:0000256" key="5">
    <source>
        <dbReference type="ARBA" id="ARBA00022833"/>
    </source>
</evidence>
<keyword evidence="4 7" id="KW-0863">Zinc-finger</keyword>
<protein>
    <recommendedName>
        <fullName evidence="9">C2H2-type domain-containing protein</fullName>
    </recommendedName>
</protein>
<name>A0A8C6U6B7_9GOBI</name>
<comment type="subcellular location">
    <subcellularLocation>
        <location evidence="1">Nucleus</location>
    </subcellularLocation>
</comment>
<evidence type="ECO:0000256" key="7">
    <source>
        <dbReference type="PROSITE-ProRule" id="PRU00042"/>
    </source>
</evidence>
<evidence type="ECO:0000313" key="11">
    <source>
        <dbReference type="Proteomes" id="UP000694523"/>
    </source>
</evidence>
<dbReference type="PANTHER" id="PTHR24394:SF29">
    <property type="entry name" value="MYONEURIN"/>
    <property type="match status" value="1"/>
</dbReference>
<sequence length="124" mass="14279">VFVVRSSAIMPVYRPFECEICGRTFIANETLISHRRTHSGTKPFSCSLCGKGFTRRHQLKEHGKLHLHTAEYRCPECGQKYRKQGALHNHLRKRHGQMVTAETEEVVMDTQEQQSDDEDSPDLP</sequence>
<dbReference type="PANTHER" id="PTHR24394">
    <property type="entry name" value="ZINC FINGER PROTEIN"/>
    <property type="match status" value="1"/>
</dbReference>
<feature type="domain" description="C2H2-type" evidence="9">
    <location>
        <begin position="16"/>
        <end position="43"/>
    </location>
</feature>